<dbReference type="Proteomes" id="UP001056693">
    <property type="component" value="Unassembled WGS sequence"/>
</dbReference>
<dbReference type="InterPro" id="IPR013325">
    <property type="entry name" value="RNA_pol_sigma_r2"/>
</dbReference>
<evidence type="ECO:0000256" key="1">
    <source>
        <dbReference type="ARBA" id="ARBA00023015"/>
    </source>
</evidence>
<organism evidence="6 7">
    <name type="scientific">Ruminococcus bromii</name>
    <dbReference type="NCBI Taxonomy" id="40518"/>
    <lineage>
        <taxon>Bacteria</taxon>
        <taxon>Bacillati</taxon>
        <taxon>Bacillota</taxon>
        <taxon>Clostridia</taxon>
        <taxon>Eubacteriales</taxon>
        <taxon>Oscillospiraceae</taxon>
        <taxon>Ruminococcus</taxon>
    </lineage>
</organism>
<feature type="non-terminal residue" evidence="6">
    <location>
        <position position="63"/>
    </location>
</feature>
<protein>
    <submittedName>
        <fullName evidence="6">RNA polymerase subunit sigma</fullName>
    </submittedName>
</protein>
<dbReference type="Gene3D" id="1.10.1740.10">
    <property type="match status" value="1"/>
</dbReference>
<feature type="domain" description="RNA polymerase sigma-70 region 2" evidence="5">
    <location>
        <begin position="11"/>
        <end position="63"/>
    </location>
</feature>
<evidence type="ECO:0000313" key="6">
    <source>
        <dbReference type="EMBL" id="MCL3788719.1"/>
    </source>
</evidence>
<name>A0ABT0NKT1_9FIRM</name>
<comment type="caution">
    <text evidence="6">The sequence shown here is derived from an EMBL/GenBank/DDBJ whole genome shotgun (WGS) entry which is preliminary data.</text>
</comment>
<dbReference type="InterPro" id="IPR039425">
    <property type="entry name" value="RNA_pol_sigma-70-like"/>
</dbReference>
<proteinExistence type="predicted"/>
<evidence type="ECO:0000256" key="4">
    <source>
        <dbReference type="ARBA" id="ARBA00023163"/>
    </source>
</evidence>
<evidence type="ECO:0000313" key="7">
    <source>
        <dbReference type="Proteomes" id="UP001056693"/>
    </source>
</evidence>
<keyword evidence="4" id="KW-0804">Transcription</keyword>
<evidence type="ECO:0000256" key="3">
    <source>
        <dbReference type="ARBA" id="ARBA00023125"/>
    </source>
</evidence>
<dbReference type="Pfam" id="PF04542">
    <property type="entry name" value="Sigma70_r2"/>
    <property type="match status" value="1"/>
</dbReference>
<dbReference type="PANTHER" id="PTHR43133:SF8">
    <property type="entry name" value="RNA POLYMERASE SIGMA FACTOR HI_1459-RELATED"/>
    <property type="match status" value="1"/>
</dbReference>
<sequence>MTDNEFNRISEQYIDIVYRSAINICKNKSDAEDAVQHTFLQLLKSDIDFDNDDHIRRWLIRVA</sequence>
<dbReference type="SUPFAM" id="SSF88946">
    <property type="entry name" value="Sigma2 domain of RNA polymerase sigma factors"/>
    <property type="match status" value="1"/>
</dbReference>
<keyword evidence="1" id="KW-0805">Transcription regulation</keyword>
<keyword evidence="3" id="KW-0238">DNA-binding</keyword>
<gene>
    <name evidence="6" type="ORF">E2N93_12255</name>
</gene>
<evidence type="ECO:0000259" key="5">
    <source>
        <dbReference type="Pfam" id="PF04542"/>
    </source>
</evidence>
<dbReference type="EMBL" id="SNUZ01000051">
    <property type="protein sequence ID" value="MCL3788719.1"/>
    <property type="molecule type" value="Genomic_DNA"/>
</dbReference>
<dbReference type="RefSeq" id="WP_283250167.1">
    <property type="nucleotide sequence ID" value="NZ_SNUZ01000051.1"/>
</dbReference>
<accession>A0ABT0NKT1</accession>
<dbReference type="PANTHER" id="PTHR43133">
    <property type="entry name" value="RNA POLYMERASE ECF-TYPE SIGMA FACTO"/>
    <property type="match status" value="1"/>
</dbReference>
<keyword evidence="7" id="KW-1185">Reference proteome</keyword>
<keyword evidence="2" id="KW-0731">Sigma factor</keyword>
<reference evidence="6 7" key="1">
    <citation type="submission" date="2019-03" db="EMBL/GenBank/DDBJ databases">
        <authorList>
            <person name="Molinero N."/>
            <person name="Sanchez B."/>
            <person name="Walker A."/>
            <person name="Duncan S."/>
            <person name="Delgado S."/>
            <person name="Margolles A."/>
        </authorList>
    </citation>
    <scope>NUCLEOTIDE SEQUENCE [LARGE SCALE GENOMIC DNA]</scope>
    <source>
        <strain evidence="6 7">IPLA60002</strain>
    </source>
</reference>
<dbReference type="InterPro" id="IPR007627">
    <property type="entry name" value="RNA_pol_sigma70_r2"/>
</dbReference>
<evidence type="ECO:0000256" key="2">
    <source>
        <dbReference type="ARBA" id="ARBA00023082"/>
    </source>
</evidence>